<dbReference type="Proteomes" id="UP000763557">
    <property type="component" value="Unassembled WGS sequence"/>
</dbReference>
<name>A0ABX2FEY3_9PSEU</name>
<sequence length="165" mass="17275">MTDNDGCPPQPGGVTTVAEFVMALRQVRLWSGLSYRQLSGKANAAGDVLPPSTLASVLNRTALPKEEFVVALVRACGFGPETVAAWVLARKRLAMGEPVPEEEPATVEVRPVADVQAAPERVTAESSALTGRWPVVLALLGVIAVIAAASLILALGRDAAERVKP</sequence>
<proteinExistence type="predicted"/>
<feature type="transmembrane region" description="Helical" evidence="1">
    <location>
        <begin position="133"/>
        <end position="155"/>
    </location>
</feature>
<keyword evidence="1" id="KW-0472">Membrane</keyword>
<dbReference type="EMBL" id="JAAATY010000027">
    <property type="protein sequence ID" value="NRN69452.1"/>
    <property type="molecule type" value="Genomic_DNA"/>
</dbReference>
<keyword evidence="1" id="KW-0812">Transmembrane</keyword>
<keyword evidence="3" id="KW-1185">Reference proteome</keyword>
<evidence type="ECO:0000313" key="3">
    <source>
        <dbReference type="Proteomes" id="UP000763557"/>
    </source>
</evidence>
<gene>
    <name evidence="2" type="ORF">GC106_67090</name>
</gene>
<organism evidence="2 3">
    <name type="scientific">Kibdelosporangium persicum</name>
    <dbReference type="NCBI Taxonomy" id="2698649"/>
    <lineage>
        <taxon>Bacteria</taxon>
        <taxon>Bacillati</taxon>
        <taxon>Actinomycetota</taxon>
        <taxon>Actinomycetes</taxon>
        <taxon>Pseudonocardiales</taxon>
        <taxon>Pseudonocardiaceae</taxon>
        <taxon>Kibdelosporangium</taxon>
    </lineage>
</organism>
<evidence type="ECO:0008006" key="4">
    <source>
        <dbReference type="Google" id="ProtNLM"/>
    </source>
</evidence>
<reference evidence="2 3" key="1">
    <citation type="submission" date="2020-01" db="EMBL/GenBank/DDBJ databases">
        <title>Kibdelosporangium persica a novel Actinomycetes from a hot desert in Iran.</title>
        <authorList>
            <person name="Safaei N."/>
            <person name="Zaburannyi N."/>
            <person name="Mueller R."/>
            <person name="Wink J."/>
        </authorList>
    </citation>
    <scope>NUCLEOTIDE SEQUENCE [LARGE SCALE GENOMIC DNA]</scope>
    <source>
        <strain evidence="2 3">4NS15</strain>
    </source>
</reference>
<accession>A0ABX2FEY3</accession>
<comment type="caution">
    <text evidence="2">The sequence shown here is derived from an EMBL/GenBank/DDBJ whole genome shotgun (WGS) entry which is preliminary data.</text>
</comment>
<keyword evidence="1" id="KW-1133">Transmembrane helix</keyword>
<protein>
    <recommendedName>
        <fullName evidence="4">Helix-turn-helix domain-containing protein</fullName>
    </recommendedName>
</protein>
<evidence type="ECO:0000256" key="1">
    <source>
        <dbReference type="SAM" id="Phobius"/>
    </source>
</evidence>
<dbReference type="Pfam" id="PF13560">
    <property type="entry name" value="HTH_31"/>
    <property type="match status" value="1"/>
</dbReference>
<evidence type="ECO:0000313" key="2">
    <source>
        <dbReference type="EMBL" id="NRN69452.1"/>
    </source>
</evidence>